<keyword evidence="1" id="KW-0472">Membrane</keyword>
<organism evidence="2 3">
    <name type="scientific">Streptomyces spinosisporus</name>
    <dbReference type="NCBI Taxonomy" id="2927582"/>
    <lineage>
        <taxon>Bacteria</taxon>
        <taxon>Bacillati</taxon>
        <taxon>Actinomycetota</taxon>
        <taxon>Actinomycetes</taxon>
        <taxon>Kitasatosporales</taxon>
        <taxon>Streptomycetaceae</taxon>
        <taxon>Streptomyces</taxon>
    </lineage>
</organism>
<comment type="caution">
    <text evidence="2">The sequence shown here is derived from an EMBL/GenBank/DDBJ whole genome shotgun (WGS) entry which is preliminary data.</text>
</comment>
<dbReference type="Proteomes" id="UP001165270">
    <property type="component" value="Unassembled WGS sequence"/>
</dbReference>
<dbReference type="RefSeq" id="WP_242709598.1">
    <property type="nucleotide sequence ID" value="NZ_JALDAX010000004.1"/>
</dbReference>
<gene>
    <name evidence="2" type="ORF">MQN93_12955</name>
</gene>
<feature type="transmembrane region" description="Helical" evidence="1">
    <location>
        <begin position="118"/>
        <end position="139"/>
    </location>
</feature>
<accession>A0ABS9XF46</accession>
<dbReference type="EMBL" id="JALDAX010000004">
    <property type="protein sequence ID" value="MCI3240633.1"/>
    <property type="molecule type" value="Genomic_DNA"/>
</dbReference>
<keyword evidence="3" id="KW-1185">Reference proteome</keyword>
<proteinExistence type="predicted"/>
<feature type="transmembrane region" description="Helical" evidence="1">
    <location>
        <begin position="84"/>
        <end position="106"/>
    </location>
</feature>
<keyword evidence="1" id="KW-0812">Transmembrane</keyword>
<keyword evidence="1" id="KW-1133">Transmembrane helix</keyword>
<evidence type="ECO:0000313" key="3">
    <source>
        <dbReference type="Proteomes" id="UP001165270"/>
    </source>
</evidence>
<name>A0ABS9XF46_9ACTN</name>
<reference evidence="2" key="1">
    <citation type="submission" date="2022-03" db="EMBL/GenBank/DDBJ databases">
        <title>Streptomyces 7R015 and 7R016 isolated from Barleria lupulina in Thailand.</title>
        <authorList>
            <person name="Kanchanasin P."/>
            <person name="Phongsopitanun W."/>
            <person name="Tanasupawat S."/>
        </authorList>
    </citation>
    <scope>NUCLEOTIDE SEQUENCE</scope>
    <source>
        <strain evidence="2">7R016</strain>
    </source>
</reference>
<sequence>MERTLDEAMSLGPIAEAIDRCGGAVSREGLRAKALGARTAIAASVDAEYRAYLEALAMDSSLSPDGEASTARGAGRWSLRSPAVLFPGLPAVAGLLFLLPGCGLRVFGGRPYVGDGLITAGLLLCAVAVGALVGDLIWLSVTKARTRSMGAGDVGREVARARKAWELALMERGMVPFLLDCIEEADQEERGDRAAR</sequence>
<evidence type="ECO:0000313" key="2">
    <source>
        <dbReference type="EMBL" id="MCI3240633.1"/>
    </source>
</evidence>
<evidence type="ECO:0000256" key="1">
    <source>
        <dbReference type="SAM" id="Phobius"/>
    </source>
</evidence>
<protein>
    <submittedName>
        <fullName evidence="2">Uncharacterized protein</fullName>
    </submittedName>
</protein>